<dbReference type="SUPFAM" id="SSF53335">
    <property type="entry name" value="S-adenosyl-L-methionine-dependent methyltransferases"/>
    <property type="match status" value="2"/>
</dbReference>
<keyword evidence="3" id="KW-0680">Restriction system</keyword>
<reference evidence="6 7" key="1">
    <citation type="submission" date="2018-01" db="EMBL/GenBank/DDBJ databases">
        <title>Draft genome sequences of clinical isolates and type strains of oral Veillonella including Veillonella infantum sp., nov.</title>
        <authorList>
            <person name="Mashima I."/>
            <person name="Liao Y.-C."/>
            <person name="Sabharwal A."/>
            <person name="Haase E.M."/>
            <person name="Nakazawa F."/>
            <person name="Scannapieco F.A."/>
        </authorList>
    </citation>
    <scope>NUCLEOTIDE SEQUENCE [LARGE SCALE GENOMIC DNA]</scope>
    <source>
        <strain evidence="6 7">Y6</strain>
    </source>
</reference>
<evidence type="ECO:0000313" key="7">
    <source>
        <dbReference type="Proteomes" id="UP000238877"/>
    </source>
</evidence>
<evidence type="ECO:0000259" key="5">
    <source>
        <dbReference type="Pfam" id="PF01555"/>
    </source>
</evidence>
<dbReference type="GO" id="GO:0032259">
    <property type="term" value="P:methylation"/>
    <property type="evidence" value="ECO:0007669"/>
    <property type="project" value="UniProtKB-KW"/>
</dbReference>
<keyword evidence="2 6" id="KW-0808">Transferase</keyword>
<protein>
    <recommendedName>
        <fullName evidence="4">Methyltransferase</fullName>
        <ecNumber evidence="4">2.1.1.-</ecNumber>
    </recommendedName>
</protein>
<dbReference type="CDD" id="cd02440">
    <property type="entry name" value="AdoMet_MTases"/>
    <property type="match status" value="1"/>
</dbReference>
<dbReference type="GO" id="GO:0008170">
    <property type="term" value="F:N-methyltransferase activity"/>
    <property type="evidence" value="ECO:0007669"/>
    <property type="project" value="InterPro"/>
</dbReference>
<feature type="domain" description="DNA methylase N-4/N-6" evidence="5">
    <location>
        <begin position="10"/>
        <end position="87"/>
    </location>
</feature>
<comment type="similarity">
    <text evidence="4">Belongs to the N(4)/N(6)-methyltransferase family.</text>
</comment>
<dbReference type="Proteomes" id="UP000238877">
    <property type="component" value="Unassembled WGS sequence"/>
</dbReference>
<dbReference type="InterPro" id="IPR001091">
    <property type="entry name" value="RM_Methyltransferase"/>
</dbReference>
<feature type="domain" description="DNA methylase N-4/N-6" evidence="5">
    <location>
        <begin position="119"/>
        <end position="241"/>
    </location>
</feature>
<gene>
    <name evidence="6" type="ORF">VTHSUH11_02165</name>
</gene>
<dbReference type="AlphaFoldDB" id="A0A2S7ZR80"/>
<name>A0A2S7ZR80_9FIRM</name>
<dbReference type="GO" id="GO:0003677">
    <property type="term" value="F:DNA binding"/>
    <property type="evidence" value="ECO:0007669"/>
    <property type="project" value="InterPro"/>
</dbReference>
<evidence type="ECO:0000256" key="2">
    <source>
        <dbReference type="ARBA" id="ARBA00022679"/>
    </source>
</evidence>
<keyword evidence="1 6" id="KW-0489">Methyltransferase</keyword>
<evidence type="ECO:0000313" key="6">
    <source>
        <dbReference type="EMBL" id="PQL25778.1"/>
    </source>
</evidence>
<dbReference type="REBASE" id="261515">
    <property type="entry name" value="M2.VtoY6ORF2155P"/>
</dbReference>
<sequence>MKWEPDNFQLEHNSVWSFPERGNWATHDSNYRGNCSPYVFRNLLIRYSNESDWILDQFVGGGTSLVEAKLLNRNIIGTDINPDALEICRTKVNFGVGTGKVEIRLSDARHLDFIKDNSIDFICTHPPYANVIKYSNDIKADISLLDYDCFLSAMEPVAIEAYRVLKKNKYCAFIIGDIRQKSFIRHLGFDTLKRFEQVGFKLKDTIIKVQHNCQSTHKWKRIAIDNNFFLLAHEYIFVMKK</sequence>
<dbReference type="EC" id="2.1.1.-" evidence="4"/>
<evidence type="ECO:0000256" key="4">
    <source>
        <dbReference type="RuleBase" id="RU362026"/>
    </source>
</evidence>
<organism evidence="6 7">
    <name type="scientific">Veillonella tobetsuensis</name>
    <dbReference type="NCBI Taxonomy" id="1110546"/>
    <lineage>
        <taxon>Bacteria</taxon>
        <taxon>Bacillati</taxon>
        <taxon>Bacillota</taxon>
        <taxon>Negativicutes</taxon>
        <taxon>Veillonellales</taxon>
        <taxon>Veillonellaceae</taxon>
        <taxon>Veillonella</taxon>
    </lineage>
</organism>
<dbReference type="GO" id="GO:0009307">
    <property type="term" value="P:DNA restriction-modification system"/>
    <property type="evidence" value="ECO:0007669"/>
    <property type="project" value="UniProtKB-KW"/>
</dbReference>
<dbReference type="PRINTS" id="PR00508">
    <property type="entry name" value="S21N4MTFRASE"/>
</dbReference>
<dbReference type="EMBL" id="PPDF01000005">
    <property type="protein sequence ID" value="PQL25778.1"/>
    <property type="molecule type" value="Genomic_DNA"/>
</dbReference>
<comment type="caution">
    <text evidence="6">The sequence shown here is derived from an EMBL/GenBank/DDBJ whole genome shotgun (WGS) entry which is preliminary data.</text>
</comment>
<dbReference type="Pfam" id="PF01555">
    <property type="entry name" value="N6_N4_Mtase"/>
    <property type="match status" value="2"/>
</dbReference>
<dbReference type="RefSeq" id="WP_105092487.1">
    <property type="nucleotide sequence ID" value="NZ_PPDF01000005.1"/>
</dbReference>
<evidence type="ECO:0000256" key="1">
    <source>
        <dbReference type="ARBA" id="ARBA00022603"/>
    </source>
</evidence>
<accession>A0A2S7ZR80</accession>
<dbReference type="InterPro" id="IPR002941">
    <property type="entry name" value="DNA_methylase_N4/N6"/>
</dbReference>
<dbReference type="InterPro" id="IPR029063">
    <property type="entry name" value="SAM-dependent_MTases_sf"/>
</dbReference>
<evidence type="ECO:0000256" key="3">
    <source>
        <dbReference type="ARBA" id="ARBA00022747"/>
    </source>
</evidence>
<dbReference type="Gene3D" id="3.40.50.150">
    <property type="entry name" value="Vaccinia Virus protein VP39"/>
    <property type="match status" value="2"/>
</dbReference>
<proteinExistence type="inferred from homology"/>